<dbReference type="RefSeq" id="XP_005791126.1">
    <property type="nucleotide sequence ID" value="XM_005791069.1"/>
</dbReference>
<accession>A0A0D3KSG2</accession>
<protein>
    <submittedName>
        <fullName evidence="1">Uncharacterized protein</fullName>
    </submittedName>
</protein>
<evidence type="ECO:0000313" key="1">
    <source>
        <dbReference type="EnsemblProtists" id="EOD38697"/>
    </source>
</evidence>
<proteinExistence type="predicted"/>
<sequence length="234" mass="23799">MSENKTEVKARIMPAEDGSIKVVFFSAPTSPPLLGAKAASGAKNAPVEAVTVAVTVAESGAEAPLDESILKKDLAAEDAAAAETVDSDRAKATFAAHEPSPNAVFWSKLARPSDPPTAPTGAIEGEIKRDISAAKSGAEASFDETSVIKNDPALKPVTKVATSLKPAAPGGAPLSTINEFPEETPAPAASALHSAPCGDADWTVSTKEFPECEKHAGAVDSDKAECIAVLNGVA</sequence>
<dbReference type="HOGENOM" id="CLU_103556_0_0_1"/>
<organism evidence="1 2">
    <name type="scientific">Emiliania huxleyi (strain CCMP1516)</name>
    <dbReference type="NCBI Taxonomy" id="280463"/>
    <lineage>
        <taxon>Eukaryota</taxon>
        <taxon>Haptista</taxon>
        <taxon>Haptophyta</taxon>
        <taxon>Prymnesiophyceae</taxon>
        <taxon>Isochrysidales</taxon>
        <taxon>Noelaerhabdaceae</taxon>
        <taxon>Emiliania</taxon>
    </lineage>
</organism>
<reference evidence="2" key="1">
    <citation type="journal article" date="2013" name="Nature">
        <title>Pan genome of the phytoplankton Emiliania underpins its global distribution.</title>
        <authorList>
            <person name="Read B.A."/>
            <person name="Kegel J."/>
            <person name="Klute M.J."/>
            <person name="Kuo A."/>
            <person name="Lefebvre S.C."/>
            <person name="Maumus F."/>
            <person name="Mayer C."/>
            <person name="Miller J."/>
            <person name="Monier A."/>
            <person name="Salamov A."/>
            <person name="Young J."/>
            <person name="Aguilar M."/>
            <person name="Claverie J.M."/>
            <person name="Frickenhaus S."/>
            <person name="Gonzalez K."/>
            <person name="Herman E.K."/>
            <person name="Lin Y.C."/>
            <person name="Napier J."/>
            <person name="Ogata H."/>
            <person name="Sarno A.F."/>
            <person name="Shmutz J."/>
            <person name="Schroeder D."/>
            <person name="de Vargas C."/>
            <person name="Verret F."/>
            <person name="von Dassow P."/>
            <person name="Valentin K."/>
            <person name="Van de Peer Y."/>
            <person name="Wheeler G."/>
            <person name="Dacks J.B."/>
            <person name="Delwiche C.F."/>
            <person name="Dyhrman S.T."/>
            <person name="Glockner G."/>
            <person name="John U."/>
            <person name="Richards T."/>
            <person name="Worden A.Z."/>
            <person name="Zhang X."/>
            <person name="Grigoriev I.V."/>
            <person name="Allen A.E."/>
            <person name="Bidle K."/>
            <person name="Borodovsky M."/>
            <person name="Bowler C."/>
            <person name="Brownlee C."/>
            <person name="Cock J.M."/>
            <person name="Elias M."/>
            <person name="Gladyshev V.N."/>
            <person name="Groth M."/>
            <person name="Guda C."/>
            <person name="Hadaegh A."/>
            <person name="Iglesias-Rodriguez M.D."/>
            <person name="Jenkins J."/>
            <person name="Jones B.M."/>
            <person name="Lawson T."/>
            <person name="Leese F."/>
            <person name="Lindquist E."/>
            <person name="Lobanov A."/>
            <person name="Lomsadze A."/>
            <person name="Malik S.B."/>
            <person name="Marsh M.E."/>
            <person name="Mackinder L."/>
            <person name="Mock T."/>
            <person name="Mueller-Roeber B."/>
            <person name="Pagarete A."/>
            <person name="Parker M."/>
            <person name="Probert I."/>
            <person name="Quesneville H."/>
            <person name="Raines C."/>
            <person name="Rensing S.A."/>
            <person name="Riano-Pachon D.M."/>
            <person name="Richier S."/>
            <person name="Rokitta S."/>
            <person name="Shiraiwa Y."/>
            <person name="Soanes D.M."/>
            <person name="van der Giezen M."/>
            <person name="Wahlund T.M."/>
            <person name="Williams B."/>
            <person name="Wilson W."/>
            <person name="Wolfe G."/>
            <person name="Wurch L.L."/>
        </authorList>
    </citation>
    <scope>NUCLEOTIDE SEQUENCE</scope>
</reference>
<keyword evidence="2" id="KW-1185">Reference proteome</keyword>
<dbReference type="PaxDb" id="2903-EOD38697"/>
<dbReference type="EnsemblProtists" id="EOD38697">
    <property type="protein sequence ID" value="EOD38697"/>
    <property type="gene ID" value="EMIHUDRAFT_446899"/>
</dbReference>
<dbReference type="KEGG" id="ehx:EMIHUDRAFT_446899"/>
<dbReference type="AlphaFoldDB" id="A0A0D3KSG2"/>
<reference evidence="1" key="2">
    <citation type="submission" date="2024-10" db="UniProtKB">
        <authorList>
            <consortium name="EnsemblProtists"/>
        </authorList>
    </citation>
    <scope>IDENTIFICATION</scope>
</reference>
<evidence type="ECO:0000313" key="2">
    <source>
        <dbReference type="Proteomes" id="UP000013827"/>
    </source>
</evidence>
<name>A0A0D3KSG2_EMIH1</name>
<dbReference type="Proteomes" id="UP000013827">
    <property type="component" value="Unassembled WGS sequence"/>
</dbReference>
<dbReference type="GeneID" id="17283966"/>